<comment type="caution">
    <text evidence="2">The sequence shown here is derived from an EMBL/GenBank/DDBJ whole genome shotgun (WGS) entry which is preliminary data.</text>
</comment>
<dbReference type="EMBL" id="JAUSXB010000001">
    <property type="protein sequence ID" value="MDQ0673681.1"/>
    <property type="molecule type" value="Genomic_DNA"/>
</dbReference>
<accession>A0ABU0PI94</accession>
<keyword evidence="1" id="KW-0812">Transmembrane</keyword>
<evidence type="ECO:0000256" key="1">
    <source>
        <dbReference type="SAM" id="Phobius"/>
    </source>
</evidence>
<keyword evidence="1" id="KW-1133">Transmembrane helix</keyword>
<name>A0ABU0PI94_9MICC</name>
<feature type="transmembrane region" description="Helical" evidence="1">
    <location>
        <begin position="30"/>
        <end position="52"/>
    </location>
</feature>
<evidence type="ECO:0000313" key="2">
    <source>
        <dbReference type="EMBL" id="MDQ0673681.1"/>
    </source>
</evidence>
<keyword evidence="3" id="KW-1185">Reference proteome</keyword>
<reference evidence="2 3" key="1">
    <citation type="submission" date="2023-07" db="EMBL/GenBank/DDBJ databases">
        <title>Comparative genomics of wheat-associated soil bacteria to identify genetic determinants of phenazine resistance.</title>
        <authorList>
            <person name="Mouncey N."/>
        </authorList>
    </citation>
    <scope>NUCLEOTIDE SEQUENCE [LARGE SCALE GENOMIC DNA]</scope>
    <source>
        <strain evidence="2 3">W1I3</strain>
    </source>
</reference>
<dbReference type="RefSeq" id="WP_306634770.1">
    <property type="nucleotide sequence ID" value="NZ_JAUSXB010000001.1"/>
</dbReference>
<organism evidence="2 3">
    <name type="scientific">Pseudarthrobacter siccitolerans</name>
    <dbReference type="NCBI Taxonomy" id="861266"/>
    <lineage>
        <taxon>Bacteria</taxon>
        <taxon>Bacillati</taxon>
        <taxon>Actinomycetota</taxon>
        <taxon>Actinomycetes</taxon>
        <taxon>Micrococcales</taxon>
        <taxon>Micrococcaceae</taxon>
        <taxon>Pseudarthrobacter</taxon>
    </lineage>
</organism>
<keyword evidence="1" id="KW-0472">Membrane</keyword>
<protein>
    <submittedName>
        <fullName evidence="2">Pilus assembly protein Flp/PilA</fullName>
    </submittedName>
</protein>
<proteinExistence type="predicted"/>
<sequence>MTSLMVSMTAFIAGIKDRFESEKGATATEYSLLIAFIAFLIIAGVTLFGNALSDWFSTLGSTVTAWTV</sequence>
<evidence type="ECO:0000313" key="3">
    <source>
        <dbReference type="Proteomes" id="UP001236806"/>
    </source>
</evidence>
<dbReference type="Proteomes" id="UP001236806">
    <property type="component" value="Unassembled WGS sequence"/>
</dbReference>
<gene>
    <name evidence="2" type="ORF">QFZ36_001242</name>
</gene>
<dbReference type="Pfam" id="PF04964">
    <property type="entry name" value="Flp_Fap"/>
    <property type="match status" value="1"/>
</dbReference>
<dbReference type="InterPro" id="IPR007047">
    <property type="entry name" value="Flp_Fap"/>
</dbReference>